<keyword evidence="3" id="KW-0472">Membrane</keyword>
<feature type="transmembrane region" description="Helical" evidence="3">
    <location>
        <begin position="1375"/>
        <end position="1395"/>
    </location>
</feature>
<feature type="transmembrane region" description="Helical" evidence="3">
    <location>
        <begin position="1401"/>
        <end position="1419"/>
    </location>
</feature>
<reference evidence="5 6" key="1">
    <citation type="journal article" date="2020" name="bioRxiv">
        <title>Sequence and annotation of 42 cannabis genomes reveals extensive copy number variation in cannabinoid synthesis and pathogen resistance genes.</title>
        <authorList>
            <person name="Mckernan K.J."/>
            <person name="Helbert Y."/>
            <person name="Kane L.T."/>
            <person name="Ebling H."/>
            <person name="Zhang L."/>
            <person name="Liu B."/>
            <person name="Eaton Z."/>
            <person name="Mclaughlin S."/>
            <person name="Kingan S."/>
            <person name="Baybayan P."/>
            <person name="Concepcion G."/>
            <person name="Jordan M."/>
            <person name="Riva A."/>
            <person name="Barbazuk W."/>
            <person name="Harkins T."/>
        </authorList>
    </citation>
    <scope>NUCLEOTIDE SEQUENCE [LARGE SCALE GENOMIC DNA]</scope>
    <source>
        <strain evidence="6">cv. Jamaican Lion 4</strain>
        <tissue evidence="5">Leaf</tissue>
    </source>
</reference>
<evidence type="ECO:0000256" key="2">
    <source>
        <dbReference type="SAM" id="MobiDB-lite"/>
    </source>
</evidence>
<dbReference type="InterPro" id="IPR006070">
    <property type="entry name" value="Sua5-like_dom"/>
</dbReference>
<dbReference type="Pfam" id="PF06552">
    <property type="entry name" value="TOM20_plant"/>
    <property type="match status" value="1"/>
</dbReference>
<evidence type="ECO:0000313" key="5">
    <source>
        <dbReference type="EMBL" id="KAF4367671.1"/>
    </source>
</evidence>
<dbReference type="GO" id="GO:0003725">
    <property type="term" value="F:double-stranded RNA binding"/>
    <property type="evidence" value="ECO:0007669"/>
    <property type="project" value="InterPro"/>
</dbReference>
<dbReference type="Gene3D" id="1.25.40.10">
    <property type="entry name" value="Tetratricopeptide repeat domain"/>
    <property type="match status" value="1"/>
</dbReference>
<dbReference type="EMBL" id="JAATIQ010000245">
    <property type="protein sequence ID" value="KAF4367671.1"/>
    <property type="molecule type" value="Genomic_DNA"/>
</dbReference>
<dbReference type="SUPFAM" id="SSF48452">
    <property type="entry name" value="TPR-like"/>
    <property type="match status" value="1"/>
</dbReference>
<dbReference type="Proteomes" id="UP000583929">
    <property type="component" value="Unassembled WGS sequence"/>
</dbReference>
<evidence type="ECO:0000256" key="1">
    <source>
        <dbReference type="ARBA" id="ARBA00015492"/>
    </source>
</evidence>
<feature type="compositionally biased region" description="Basic and acidic residues" evidence="2">
    <location>
        <begin position="1559"/>
        <end position="1574"/>
    </location>
</feature>
<keyword evidence="3" id="KW-1133">Transmembrane helix</keyword>
<sequence>MDLQQSDFDRLLFFEHARKTAEVAYAQNPLDADNLTRWAGALLELSQFQSVPESKKMIQDAITKLEEALVINSKKHDALWCLGNAHTSNAFLTPDLDEAKEYFDKAAVYFQQASDEEPENELYRKSLEVAAKVHSTVMYYGKLLVLFVVDIGAPELHMEIHKHGFGQQAMGAAGPSSSSSSGAKDSQSHMCLLLHRDKPKDLFGLDIRCSGRQCFWRLSTIHELLEALSPQPKPKSPSSVLHQLQQNDVVFPNQENPGIFLRSCTWMIISSSSLISDEAESSRVRGLCFAQLWRQKLQRGREKKNKEMASLDTQLHFLNHTEALSFSSLSTLSTRRLYSNPSQSQLSFCTKKLPRLKVLAFSVKRSPKRLKYATPRFAKEDELVYVEVDPAGADSWKLEPVVDLLKGGAVGVIPTDTVYAFVCDLRNHSAIERLRRIKNIEPLKANTYTTGFPRGDGQGHTSVFRAVKQCLPGPYTFILTASKGLPKQCIRFGTTTAKYASRKNVGVRIPDDAICQAILEKMEAPLISTSVKSLNENEWMLDPVAIADTYRPEGLDFIVDAGLRVADPSTVVDMTVNPPKIIRQGKFISNPIRQKGLSLSAHMSSSSYILKWGTLKIQFLLQYTYAAVILIHVLLLLNSVESKVLIHFAQAPPPRSRHSYAVFRYSFESLDGSNACHNNTCSVYCQIDDQVLSPCPHKLLVLKNLTVNHHHKFLLNVTTWNGKRNSSAYSWFIVSSYELVLNGVPRTVLATNKKEDLKIFLDFRIPIVNTTEQIGNALQVNMGNLVPIYSTNQANRRFAFHLNVTVSTVIIKVEFQSHLIISKTGTPVSPADLITFVYDSMEPGVKLSTSAPNVTKDSKINIIVEFTKPVFGFKASMVEVTGGKITRLKELSKALYSMDVLMETHNVVSIIVPAGKVNDISGNLNLESNKLEVMHYLAPSLSVALHSFVTAGILTTSFATAVLSISLANLGALDTLASGSTNLIGTDTARNLHGMVGHLQVFVLSDWLSVNQPVVFSETAKGLRWLIPHQKLPWKKDSASVWPSHVYLSEGELGMKLSTISGAIDSCLTNISCARLNDIKPNPGWIYGHYNISMKKEPYGLALDSKEYFIYFLRGEPLSARDVVKRMENYKGWQDLEMNLFWLGVGGGSLVIAHVLLLLFLKWRTGTPVHGILSVPRFELFLLILMLPCISQSSAFVIRGGTTGGIITGALLLAIPAAFILSIVIFLIIAVFSGTLVQYKEIKYVANTEPWYAKLWFFFTTRNVKGKWFYREGIPSSFLSRFGILFESLKGPPMFVFVDQNDSNMTQKWGERGHNGIGRICTVNSDDSNEETDIPLQRRLLGCTRSSYIVIDLMRRVSLGILSGAYSSKKPSQSILALTITLVQFMYLFILKPFINKGVHLVESVSLLCEIGMFSISISMTNTNPMETQELGFVMLALLFITFVTHIVHEWYALISSLLRLSHPQKNSLKLGLKFAAKGLVLPFLSRKHWSGVRAASSQPKIGLVSGLPLSPETELRRRDRRAPFADPIGAMTATVVPMLSPGSPCSIAERNVGLQRTGEGKQPKGYEQESKNEMKKLRALARASFAGDSSGKEASTSYTYR</sequence>
<keyword evidence="3" id="KW-0812">Transmembrane</keyword>
<feature type="transmembrane region" description="Helical" evidence="3">
    <location>
        <begin position="1140"/>
        <end position="1160"/>
    </location>
</feature>
<feature type="transmembrane region" description="Helical" evidence="3">
    <location>
        <begin position="1210"/>
        <end position="1233"/>
    </location>
</feature>
<accession>A0A7J6FAD4</accession>
<dbReference type="InterPro" id="IPR017945">
    <property type="entry name" value="DHBP_synth_RibB-like_a/b_dom"/>
</dbReference>
<dbReference type="PANTHER" id="PTHR34677">
    <property type="match status" value="1"/>
</dbReference>
<dbReference type="Pfam" id="PF01300">
    <property type="entry name" value="Sua5_yciO_yrdC"/>
    <property type="match status" value="1"/>
</dbReference>
<organism evidence="5 6">
    <name type="scientific">Cannabis sativa</name>
    <name type="common">Hemp</name>
    <name type="synonym">Marijuana</name>
    <dbReference type="NCBI Taxonomy" id="3483"/>
    <lineage>
        <taxon>Eukaryota</taxon>
        <taxon>Viridiplantae</taxon>
        <taxon>Streptophyta</taxon>
        <taxon>Embryophyta</taxon>
        <taxon>Tracheophyta</taxon>
        <taxon>Spermatophyta</taxon>
        <taxon>Magnoliopsida</taxon>
        <taxon>eudicotyledons</taxon>
        <taxon>Gunneridae</taxon>
        <taxon>Pentapetalae</taxon>
        <taxon>rosids</taxon>
        <taxon>fabids</taxon>
        <taxon>Rosales</taxon>
        <taxon>Cannabaceae</taxon>
        <taxon>Cannabis</taxon>
    </lineage>
</organism>
<evidence type="ECO:0000313" key="6">
    <source>
        <dbReference type="Proteomes" id="UP000583929"/>
    </source>
</evidence>
<feature type="region of interest" description="Disordered" evidence="2">
    <location>
        <begin position="1552"/>
        <end position="1574"/>
    </location>
</feature>
<dbReference type="PANTHER" id="PTHR34677:SF3">
    <property type="entry name" value="BACTERIAL IG-LIKE DOMAIN-CONTAINING PROTEIN"/>
    <property type="match status" value="1"/>
</dbReference>
<name>A0A7J6FAD4_CANSA</name>
<feature type="domain" description="YrdC-like" evidence="4">
    <location>
        <begin position="395"/>
        <end position="587"/>
    </location>
</feature>
<dbReference type="PROSITE" id="PS51163">
    <property type="entry name" value="YRDC"/>
    <property type="match status" value="1"/>
</dbReference>
<evidence type="ECO:0000259" key="4">
    <source>
        <dbReference type="PROSITE" id="PS51163"/>
    </source>
</evidence>
<dbReference type="Gene3D" id="3.90.870.10">
    <property type="entry name" value="DHBP synthase"/>
    <property type="match status" value="1"/>
</dbReference>
<comment type="caution">
    <text evidence="5">The sequence shown here is derived from an EMBL/GenBank/DDBJ whole genome shotgun (WGS) entry which is preliminary data.</text>
</comment>
<dbReference type="InterPro" id="IPR011990">
    <property type="entry name" value="TPR-like_helical_dom_sf"/>
</dbReference>
<gene>
    <name evidence="5" type="ORF">G4B88_001423</name>
</gene>
<dbReference type="SUPFAM" id="SSF55821">
    <property type="entry name" value="YrdC/RibB"/>
    <property type="match status" value="1"/>
</dbReference>
<feature type="transmembrane region" description="Helical" evidence="3">
    <location>
        <begin position="1180"/>
        <end position="1198"/>
    </location>
</feature>
<keyword evidence="6" id="KW-1185">Reference proteome</keyword>
<feature type="transmembrane region" description="Helical" evidence="3">
    <location>
        <begin position="1431"/>
        <end position="1452"/>
    </location>
</feature>
<evidence type="ECO:0000256" key="3">
    <source>
        <dbReference type="SAM" id="Phobius"/>
    </source>
</evidence>
<proteinExistence type="predicted"/>
<protein>
    <recommendedName>
        <fullName evidence="1">Threonylcarbamoyl-AMP synthase</fullName>
    </recommendedName>
</protein>